<keyword evidence="4" id="KW-1185">Reference proteome</keyword>
<sequence length="1011" mass="114585">MTASEYFTYQFYSWEFRGRGWYVSDSPVCLEPPFIPFFRHGFQEEYVDDGKRHTFISKAIELVKGKKPVITNDIPVLEYEDITPFEDTNASALRALQIQFPKERKITPERMKAILLMLSSCEHVISFEIIGNAKEIVLQFVSSETDSYIIETYIKAYFPEASTLYTSVYLDHIVQEYGYVAIVDFGLKEEFFRPLYIAKNFNIDPLTGILGVLERFQGEEQGGVQVLFQGAVNAWRDSIVRSVTLFDGNSFFNDDALAPKRALEKVQSSLFGVAIRVFGQACEKSEALAVSDQIGTALLHSSESGANQLIPLGNQEYTFEMRLHDLRLRKSHRLGMLLNVDELSTFLHFPADAIVSKKLFLGIRKTRAVPLIAQNKQYILGENYHQGVSQSVSLGVEERVKHTHVIGATGTGKSTLIANLILQDVEHGNGLVLFDPHGDLVDDVIGLIPEERISDVILIDPSDTEFPIGLNVLQAHTDIEREILSSDLVATFKKYATSWGDQMSAVLGNAIQAILENPHGGTLTDLRRFLIEKEYRQLFLEKVTDPTVLYYWQKEFPLLKTNSIGPILTRLDGFLRPRSIRNMVIQNKGIDFENALNTNKIILCKLAQGLIGMENSFVLGSLLLSKIHQALFRRQQLTNRKPIFLYLDEFQNFITPSIKELLSGIRKYNVGLTLSHQDLQQLHREDAELLNSVLGNTNNRIVFRVGEPDAKNLQDGFGHFEYPDLQNLSTGEAIIRIEQPQFDCSLTTLPIPQVNASQRSTQLESVRTSSRHKYASTKQEVEQLLYAMLSGTIPKNTQTLVNAPVVANVPGDKVPSDKVVHIEENTLQEFPSEFPELKLNSKKISAHRYLQSLIKQMAESKGYIAIIEMQIPHSQDHVDLVLTKEGKRIGVEICNTTDPEWEMHNIMKCIDANFDLVVSLCEDKVQLEKIRKKCRAGIAEFEKKHVEFFTPDAFFSFLDTYIVAPVPKEETIMKGYRVNVTYDAVTREEMNRKRASVAKVVLSTMKKHNQK</sequence>
<evidence type="ECO:0000313" key="3">
    <source>
        <dbReference type="EMBL" id="NNV53864.1"/>
    </source>
</evidence>
<dbReference type="CDD" id="cd01127">
    <property type="entry name" value="TrwB_TraG_TraD_VirD4"/>
    <property type="match status" value="1"/>
</dbReference>
<dbReference type="Pfam" id="PF10412">
    <property type="entry name" value="TrwB_AAD_bind"/>
    <property type="match status" value="1"/>
</dbReference>
<dbReference type="EMBL" id="WHPF01000001">
    <property type="protein sequence ID" value="NNV53864.1"/>
    <property type="molecule type" value="Genomic_DNA"/>
</dbReference>
<dbReference type="SUPFAM" id="SSF52540">
    <property type="entry name" value="P-loop containing nucleoside triphosphate hydrolases"/>
    <property type="match status" value="1"/>
</dbReference>
<feature type="domain" description="TraD/TraG TraM recognition site" evidence="2">
    <location>
        <begin position="642"/>
        <end position="709"/>
    </location>
</feature>
<feature type="domain" description="Type IV secretion system coupling protein TraD DNA-binding" evidence="1">
    <location>
        <begin position="391"/>
        <end position="538"/>
    </location>
</feature>
<dbReference type="PANTHER" id="PTHR30121:SF6">
    <property type="entry name" value="SLR6007 PROTEIN"/>
    <property type="match status" value="1"/>
</dbReference>
<protein>
    <submittedName>
        <fullName evidence="3">Type IV secretion system DNA-binding domain-containing protein</fullName>
    </submittedName>
</protein>
<comment type="caution">
    <text evidence="3">The sequence shown here is derived from an EMBL/GenBank/DDBJ whole genome shotgun (WGS) entry which is preliminary data.</text>
</comment>
<name>A0A8J8FCJ1_9BACT</name>
<dbReference type="GO" id="GO:0003677">
    <property type="term" value="F:DNA binding"/>
    <property type="evidence" value="ECO:0007669"/>
    <property type="project" value="UniProtKB-KW"/>
</dbReference>
<evidence type="ECO:0000259" key="1">
    <source>
        <dbReference type="Pfam" id="PF10412"/>
    </source>
</evidence>
<keyword evidence="3" id="KW-0238">DNA-binding</keyword>
<dbReference type="AlphaFoldDB" id="A0A8J8FCJ1"/>
<dbReference type="InterPro" id="IPR032689">
    <property type="entry name" value="TraG-D_C"/>
</dbReference>
<evidence type="ECO:0000259" key="2">
    <source>
        <dbReference type="Pfam" id="PF12696"/>
    </source>
</evidence>
<dbReference type="InterPro" id="IPR019476">
    <property type="entry name" value="T4SS_TraD_DNA-bd"/>
</dbReference>
<dbReference type="Proteomes" id="UP000598971">
    <property type="component" value="Unassembled WGS sequence"/>
</dbReference>
<dbReference type="InterPro" id="IPR027417">
    <property type="entry name" value="P-loop_NTPase"/>
</dbReference>
<dbReference type="Pfam" id="PF12696">
    <property type="entry name" value="TraG-D_C"/>
    <property type="match status" value="1"/>
</dbReference>
<dbReference type="Gene3D" id="3.40.50.300">
    <property type="entry name" value="P-loop containing nucleotide triphosphate hydrolases"/>
    <property type="match status" value="2"/>
</dbReference>
<gene>
    <name evidence="3" type="ORF">GD597_00240</name>
</gene>
<reference evidence="3" key="1">
    <citation type="submission" date="2019-10" db="EMBL/GenBank/DDBJ databases">
        <title>Draft genome sequence of Panacibacter sp. KCS-6.</title>
        <authorList>
            <person name="Yim K.J."/>
        </authorList>
    </citation>
    <scope>NUCLEOTIDE SEQUENCE</scope>
    <source>
        <strain evidence="3">KCS-6</strain>
    </source>
</reference>
<dbReference type="InterPro" id="IPR051162">
    <property type="entry name" value="T4SS_component"/>
</dbReference>
<accession>A0A8J8FCJ1</accession>
<dbReference type="RefSeq" id="WP_171605781.1">
    <property type="nucleotide sequence ID" value="NZ_WHPF01000001.1"/>
</dbReference>
<proteinExistence type="predicted"/>
<dbReference type="PANTHER" id="PTHR30121">
    <property type="entry name" value="UNCHARACTERIZED PROTEIN YJGR-RELATED"/>
    <property type="match status" value="1"/>
</dbReference>
<organism evidence="3 4">
    <name type="scientific">Limnovirga soli</name>
    <dbReference type="NCBI Taxonomy" id="2656915"/>
    <lineage>
        <taxon>Bacteria</taxon>
        <taxon>Pseudomonadati</taxon>
        <taxon>Bacteroidota</taxon>
        <taxon>Chitinophagia</taxon>
        <taxon>Chitinophagales</taxon>
        <taxon>Chitinophagaceae</taxon>
        <taxon>Limnovirga</taxon>
    </lineage>
</organism>
<evidence type="ECO:0000313" key="4">
    <source>
        <dbReference type="Proteomes" id="UP000598971"/>
    </source>
</evidence>